<sequence>MTTEKPKKIDPRSTLNNMQDDLHEGAEMLSHALEWPIFPGPQILEWRKVIPNSLTILALFVGLSSVYFGMEKEFKYSVWCILTAGLLDGLDGPAARLLKGSSRFGAELDSLADLVNFGIAPAILIYLWSGYQYGAYGWIICLIFAVCMACRLARFNAGVDFNASAAFRNFFMGVPAPAGGALVLSPMILSFQFGDRVSLLGFSFRFDDPIYVMPVVLFVSMLLVSRLPTFSSKMIHRSLFGPIGPFKILLAIGIVTGLLAVLIKQTWLFALGFYAVYIATFPYSYWIYIQNSRNKSK</sequence>
<dbReference type="InterPro" id="IPR043130">
    <property type="entry name" value="CDP-OH_PTrfase_TM_dom"/>
</dbReference>
<dbReference type="OrthoDB" id="448573at2759"/>
<keyword evidence="8" id="KW-0594">Phospholipid biosynthesis</keyword>
<evidence type="ECO:0000256" key="1">
    <source>
        <dbReference type="ARBA" id="ARBA00004141"/>
    </source>
</evidence>
<evidence type="ECO:0000256" key="8">
    <source>
        <dbReference type="ARBA" id="ARBA00023209"/>
    </source>
</evidence>
<dbReference type="Pfam" id="PF01066">
    <property type="entry name" value="CDP-OH_P_transf"/>
    <property type="match status" value="1"/>
</dbReference>
<dbReference type="EMBL" id="MDYQ01000027">
    <property type="protein sequence ID" value="PRP86769.1"/>
    <property type="molecule type" value="Genomic_DNA"/>
</dbReference>
<comment type="similarity">
    <text evidence="10">Belongs to the CDP-alcohol phosphatidyltransferase class-I family.</text>
</comment>
<dbReference type="GO" id="GO:0016780">
    <property type="term" value="F:phosphotransferase activity, for other substituted phosphate groups"/>
    <property type="evidence" value="ECO:0007669"/>
    <property type="project" value="InterPro"/>
</dbReference>
<evidence type="ECO:0000313" key="12">
    <source>
        <dbReference type="EMBL" id="PRP86769.1"/>
    </source>
</evidence>
<evidence type="ECO:0000256" key="10">
    <source>
        <dbReference type="RuleBase" id="RU003750"/>
    </source>
</evidence>
<comment type="caution">
    <text evidence="12">The sequence shown here is derived from an EMBL/GenBank/DDBJ whole genome shotgun (WGS) entry which is preliminary data.</text>
</comment>
<dbReference type="GO" id="GO:0008654">
    <property type="term" value="P:phospholipid biosynthetic process"/>
    <property type="evidence" value="ECO:0007669"/>
    <property type="project" value="UniProtKB-KW"/>
</dbReference>
<feature type="transmembrane region" description="Helical" evidence="11">
    <location>
        <begin position="135"/>
        <end position="153"/>
    </location>
</feature>
<reference evidence="12 13" key="1">
    <citation type="journal article" date="2018" name="Genome Biol. Evol.">
        <title>Multiple Roots of Fruiting Body Formation in Amoebozoa.</title>
        <authorList>
            <person name="Hillmann F."/>
            <person name="Forbes G."/>
            <person name="Novohradska S."/>
            <person name="Ferling I."/>
            <person name="Riege K."/>
            <person name="Groth M."/>
            <person name="Westermann M."/>
            <person name="Marz M."/>
            <person name="Spaller T."/>
            <person name="Winckler T."/>
            <person name="Schaap P."/>
            <person name="Glockner G."/>
        </authorList>
    </citation>
    <scope>NUCLEOTIDE SEQUENCE [LARGE SCALE GENOMIC DNA]</scope>
    <source>
        <strain evidence="12 13">Jena</strain>
    </source>
</reference>
<dbReference type="PANTHER" id="PTHR14269">
    <property type="entry name" value="CDP-DIACYLGLYCEROL--GLYCEROL-3-PHOSPHATE 3-PHOSPHATIDYLTRANSFERASE-RELATED"/>
    <property type="match status" value="1"/>
</dbReference>
<evidence type="ECO:0000256" key="2">
    <source>
        <dbReference type="ARBA" id="ARBA00022516"/>
    </source>
</evidence>
<keyword evidence="4 11" id="KW-0812">Transmembrane</keyword>
<dbReference type="GO" id="GO:0016020">
    <property type="term" value="C:membrane"/>
    <property type="evidence" value="ECO:0007669"/>
    <property type="project" value="UniProtKB-SubCell"/>
</dbReference>
<evidence type="ECO:0000256" key="7">
    <source>
        <dbReference type="ARBA" id="ARBA00023136"/>
    </source>
</evidence>
<evidence type="ECO:0000313" key="13">
    <source>
        <dbReference type="Proteomes" id="UP000241769"/>
    </source>
</evidence>
<feature type="transmembrane region" description="Helical" evidence="11">
    <location>
        <begin position="267"/>
        <end position="288"/>
    </location>
</feature>
<keyword evidence="2" id="KW-0444">Lipid biosynthesis</keyword>
<dbReference type="Gene3D" id="1.20.120.1760">
    <property type="match status" value="1"/>
</dbReference>
<keyword evidence="6" id="KW-0443">Lipid metabolism</keyword>
<organism evidence="12 13">
    <name type="scientific">Planoprotostelium fungivorum</name>
    <dbReference type="NCBI Taxonomy" id="1890364"/>
    <lineage>
        <taxon>Eukaryota</taxon>
        <taxon>Amoebozoa</taxon>
        <taxon>Evosea</taxon>
        <taxon>Variosea</taxon>
        <taxon>Cavosteliida</taxon>
        <taxon>Cavosteliaceae</taxon>
        <taxon>Planoprotostelium</taxon>
    </lineage>
</organism>
<evidence type="ECO:0000256" key="5">
    <source>
        <dbReference type="ARBA" id="ARBA00022989"/>
    </source>
</evidence>
<keyword evidence="9" id="KW-1208">Phospholipid metabolism</keyword>
<feature type="transmembrane region" description="Helical" evidence="11">
    <location>
        <begin position="49"/>
        <end position="70"/>
    </location>
</feature>
<keyword evidence="13" id="KW-1185">Reference proteome</keyword>
<comment type="subcellular location">
    <subcellularLocation>
        <location evidence="1">Membrane</location>
        <topology evidence="1">Multi-pass membrane protein</topology>
    </subcellularLocation>
</comment>
<gene>
    <name evidence="12" type="ORF">PROFUN_02918</name>
</gene>
<feature type="transmembrane region" description="Helical" evidence="11">
    <location>
        <begin position="209"/>
        <end position="227"/>
    </location>
</feature>
<dbReference type="PANTHER" id="PTHR14269:SF61">
    <property type="entry name" value="CDP-DIACYLGLYCEROL--SERINE O-PHOSPHATIDYLTRANSFERASE"/>
    <property type="match status" value="1"/>
</dbReference>
<keyword evidence="3 10" id="KW-0808">Transferase</keyword>
<proteinExistence type="inferred from homology"/>
<feature type="transmembrane region" description="Helical" evidence="11">
    <location>
        <begin position="165"/>
        <end position="189"/>
    </location>
</feature>
<feature type="transmembrane region" description="Helical" evidence="11">
    <location>
        <begin position="239"/>
        <end position="261"/>
    </location>
</feature>
<evidence type="ECO:0000256" key="6">
    <source>
        <dbReference type="ARBA" id="ARBA00023098"/>
    </source>
</evidence>
<accession>A0A2P6NS29</accession>
<evidence type="ECO:0000256" key="3">
    <source>
        <dbReference type="ARBA" id="ARBA00022679"/>
    </source>
</evidence>
<evidence type="ECO:0000256" key="9">
    <source>
        <dbReference type="ARBA" id="ARBA00023264"/>
    </source>
</evidence>
<keyword evidence="7 11" id="KW-0472">Membrane</keyword>
<protein>
    <submittedName>
        <fullName evidence="12">Phosphatidylserine synthase</fullName>
    </submittedName>
</protein>
<dbReference type="InParanoid" id="A0A2P6NS29"/>
<evidence type="ECO:0000256" key="11">
    <source>
        <dbReference type="SAM" id="Phobius"/>
    </source>
</evidence>
<dbReference type="InterPro" id="IPR050324">
    <property type="entry name" value="CDP-alcohol_PTase-I"/>
</dbReference>
<dbReference type="InterPro" id="IPR048254">
    <property type="entry name" value="CDP_ALCOHOL_P_TRANSF_CS"/>
</dbReference>
<evidence type="ECO:0000256" key="4">
    <source>
        <dbReference type="ARBA" id="ARBA00022692"/>
    </source>
</evidence>
<keyword evidence="5 11" id="KW-1133">Transmembrane helix</keyword>
<name>A0A2P6NS29_9EUKA</name>
<dbReference type="Proteomes" id="UP000241769">
    <property type="component" value="Unassembled WGS sequence"/>
</dbReference>
<dbReference type="PROSITE" id="PS00379">
    <property type="entry name" value="CDP_ALCOHOL_P_TRANSF"/>
    <property type="match status" value="1"/>
</dbReference>
<dbReference type="InterPro" id="IPR000462">
    <property type="entry name" value="CDP-OH_P_trans"/>
</dbReference>
<dbReference type="AlphaFoldDB" id="A0A2P6NS29"/>